<evidence type="ECO:0000256" key="3">
    <source>
        <dbReference type="ARBA" id="ARBA00022806"/>
    </source>
</evidence>
<proteinExistence type="predicted"/>
<dbReference type="GO" id="GO:0004386">
    <property type="term" value="F:helicase activity"/>
    <property type="evidence" value="ECO:0007669"/>
    <property type="project" value="UniProtKB-KW"/>
</dbReference>
<keyword evidence="2" id="KW-0378">Hydrolase</keyword>
<dbReference type="SMART" id="SM00487">
    <property type="entry name" value="DEXDc"/>
    <property type="match status" value="1"/>
</dbReference>
<organism evidence="6">
    <name type="scientific">marine sediment metagenome</name>
    <dbReference type="NCBI Taxonomy" id="412755"/>
    <lineage>
        <taxon>unclassified sequences</taxon>
        <taxon>metagenomes</taxon>
        <taxon>ecological metagenomes</taxon>
    </lineage>
</organism>
<dbReference type="InterPro" id="IPR050474">
    <property type="entry name" value="Hel308_SKI2-like"/>
</dbReference>
<protein>
    <recommendedName>
        <fullName evidence="5">Helicase ATP-binding domain-containing protein</fullName>
    </recommendedName>
</protein>
<dbReference type="SUPFAM" id="SSF52540">
    <property type="entry name" value="P-loop containing nucleoside triphosphate hydrolases"/>
    <property type="match status" value="1"/>
</dbReference>
<dbReference type="InterPro" id="IPR027417">
    <property type="entry name" value="P-loop_NTPase"/>
</dbReference>
<evidence type="ECO:0000313" key="6">
    <source>
        <dbReference type="EMBL" id="GAF73303.1"/>
    </source>
</evidence>
<evidence type="ECO:0000256" key="2">
    <source>
        <dbReference type="ARBA" id="ARBA00022801"/>
    </source>
</evidence>
<comment type="caution">
    <text evidence="6">The sequence shown here is derived from an EMBL/GenBank/DDBJ whole genome shotgun (WGS) entry which is preliminary data.</text>
</comment>
<dbReference type="GO" id="GO:0016787">
    <property type="term" value="F:hydrolase activity"/>
    <property type="evidence" value="ECO:0007669"/>
    <property type="project" value="UniProtKB-KW"/>
</dbReference>
<reference evidence="6" key="1">
    <citation type="journal article" date="2014" name="Front. Microbiol.">
        <title>High frequency of phylogenetically diverse reductive dehalogenase-homologous genes in deep subseafloor sedimentary metagenomes.</title>
        <authorList>
            <person name="Kawai M."/>
            <person name="Futagami T."/>
            <person name="Toyoda A."/>
            <person name="Takaki Y."/>
            <person name="Nishi S."/>
            <person name="Hori S."/>
            <person name="Arai W."/>
            <person name="Tsubouchi T."/>
            <person name="Morono Y."/>
            <person name="Uchiyama I."/>
            <person name="Ito T."/>
            <person name="Fujiyama A."/>
            <person name="Inagaki F."/>
            <person name="Takami H."/>
        </authorList>
    </citation>
    <scope>NUCLEOTIDE SEQUENCE</scope>
    <source>
        <strain evidence="6">Expedition CK06-06</strain>
    </source>
</reference>
<accession>X0RWW5</accession>
<evidence type="ECO:0000259" key="5">
    <source>
        <dbReference type="PROSITE" id="PS51192"/>
    </source>
</evidence>
<keyword evidence="3" id="KW-0347">Helicase</keyword>
<dbReference type="AlphaFoldDB" id="X0RWW5"/>
<evidence type="ECO:0000256" key="1">
    <source>
        <dbReference type="ARBA" id="ARBA00022741"/>
    </source>
</evidence>
<name>X0RWW5_9ZZZZ</name>
<dbReference type="Pfam" id="PF00270">
    <property type="entry name" value="DEAD"/>
    <property type="match status" value="1"/>
</dbReference>
<keyword evidence="1" id="KW-0547">Nucleotide-binding</keyword>
<dbReference type="EMBL" id="BARS01000185">
    <property type="protein sequence ID" value="GAF73303.1"/>
    <property type="molecule type" value="Genomic_DNA"/>
</dbReference>
<dbReference type="GO" id="GO:0005524">
    <property type="term" value="F:ATP binding"/>
    <property type="evidence" value="ECO:0007669"/>
    <property type="project" value="UniProtKB-KW"/>
</dbReference>
<keyword evidence="4" id="KW-0067">ATP-binding</keyword>
<dbReference type="InterPro" id="IPR011545">
    <property type="entry name" value="DEAD/DEAH_box_helicase_dom"/>
</dbReference>
<dbReference type="PANTHER" id="PTHR47961">
    <property type="entry name" value="DNA POLYMERASE THETA, PUTATIVE (AFU_ORTHOLOGUE AFUA_1G05260)-RELATED"/>
    <property type="match status" value="1"/>
</dbReference>
<dbReference type="InterPro" id="IPR014001">
    <property type="entry name" value="Helicase_ATP-bd"/>
</dbReference>
<dbReference type="PROSITE" id="PS51192">
    <property type="entry name" value="HELICASE_ATP_BIND_1"/>
    <property type="match status" value="1"/>
</dbReference>
<gene>
    <name evidence="6" type="ORF">S01H1_00519</name>
</gene>
<evidence type="ECO:0000256" key="4">
    <source>
        <dbReference type="ARBA" id="ARBA00022840"/>
    </source>
</evidence>
<dbReference type="GO" id="GO:0003676">
    <property type="term" value="F:nucleic acid binding"/>
    <property type="evidence" value="ECO:0007669"/>
    <property type="project" value="InterPro"/>
</dbReference>
<feature type="domain" description="Helicase ATP-binding" evidence="5">
    <location>
        <begin position="44"/>
        <end position="214"/>
    </location>
</feature>
<dbReference type="Gene3D" id="3.40.50.300">
    <property type="entry name" value="P-loop containing nucleotide triphosphate hydrolases"/>
    <property type="match status" value="2"/>
</dbReference>
<dbReference type="PANTHER" id="PTHR47961:SF10">
    <property type="entry name" value="ATP-DEPENDENT DNA HELICASE HEL308"/>
    <property type="match status" value="1"/>
</dbReference>
<feature type="non-terminal residue" evidence="6">
    <location>
        <position position="520"/>
    </location>
</feature>
<sequence>MKIKNLKNYGIPPRVLNIWEENCSPCLLPVQEEAVKNYGILDCVDNGNDNNNILVIAPPSQGKSFLGEMATAAHLTHQKKCIYLAPFRFYAEEKYSYFKNLYSVCGLGTIISTRNRQEDDCRIIQGDYELAVMDYEKFNYFLLMYPKFLTDVSLVIIDEMQIIDDPKWGPLLEEMIDHLLKKDLVNLRIIALSALVENQDALLKWFPAHPLTSYPQPVEMRKGVVREGVFKYTTLNEKAACRREIFFKPEAVRDNCFEDYLLETVKYFIKKDEPTLIFFATPAETRQWAGWLASRLESPAASSAIKELHQMEDTLSRKELLEVLEKGVTYHNPELFWEEKNLVETHLKKGEIKIVCASTKYSIGINLPFKNIIIPSSKIHNDDGNYLNNYRTSLGFTDIENMGRRAGNSSFGRIIFLAYSLLAETIHKNTYSNFTGNTKYKHKTAIKQLVKEEKELLTFLLRLSVKHKLKPNEIKKYLKEGATHLSGYWHFSFDKENIEKKIDRYLNILKGKKLIREIKG</sequence>